<feature type="region of interest" description="Disordered" evidence="2">
    <location>
        <begin position="175"/>
        <end position="232"/>
    </location>
</feature>
<organism evidence="3 4">
    <name type="scientific">Pholiota conissans</name>
    <dbReference type="NCBI Taxonomy" id="109636"/>
    <lineage>
        <taxon>Eukaryota</taxon>
        <taxon>Fungi</taxon>
        <taxon>Dikarya</taxon>
        <taxon>Basidiomycota</taxon>
        <taxon>Agaricomycotina</taxon>
        <taxon>Agaricomycetes</taxon>
        <taxon>Agaricomycetidae</taxon>
        <taxon>Agaricales</taxon>
        <taxon>Agaricineae</taxon>
        <taxon>Strophariaceae</taxon>
        <taxon>Pholiota</taxon>
    </lineage>
</organism>
<protein>
    <recommendedName>
        <fullName evidence="5">NACHT domain-containing protein</fullName>
    </recommendedName>
</protein>
<evidence type="ECO:0008006" key="5">
    <source>
        <dbReference type="Google" id="ProtNLM"/>
    </source>
</evidence>
<feature type="compositionally biased region" description="Low complexity" evidence="2">
    <location>
        <begin position="218"/>
        <end position="230"/>
    </location>
</feature>
<accession>A0A9P5YWZ5</accession>
<reference evidence="3" key="1">
    <citation type="submission" date="2020-11" db="EMBL/GenBank/DDBJ databases">
        <authorList>
            <consortium name="DOE Joint Genome Institute"/>
            <person name="Ahrendt S."/>
            <person name="Riley R."/>
            <person name="Andreopoulos W."/>
            <person name="Labutti K."/>
            <person name="Pangilinan J."/>
            <person name="Ruiz-Duenas F.J."/>
            <person name="Barrasa J.M."/>
            <person name="Sanchez-Garcia M."/>
            <person name="Camarero S."/>
            <person name="Miyauchi S."/>
            <person name="Serrano A."/>
            <person name="Linde D."/>
            <person name="Babiker R."/>
            <person name="Drula E."/>
            <person name="Ayuso-Fernandez I."/>
            <person name="Pacheco R."/>
            <person name="Padilla G."/>
            <person name="Ferreira P."/>
            <person name="Barriuso J."/>
            <person name="Kellner H."/>
            <person name="Castanera R."/>
            <person name="Alfaro M."/>
            <person name="Ramirez L."/>
            <person name="Pisabarro A.G."/>
            <person name="Kuo A."/>
            <person name="Tritt A."/>
            <person name="Lipzen A."/>
            <person name="He G."/>
            <person name="Yan M."/>
            <person name="Ng V."/>
            <person name="Cullen D."/>
            <person name="Martin F."/>
            <person name="Rosso M.-N."/>
            <person name="Henrissat B."/>
            <person name="Hibbett D."/>
            <person name="Martinez A.T."/>
            <person name="Grigoriev I.V."/>
        </authorList>
    </citation>
    <scope>NUCLEOTIDE SEQUENCE</scope>
    <source>
        <strain evidence="3">CIRM-BRFM 674</strain>
    </source>
</reference>
<dbReference type="OrthoDB" id="431454at2759"/>
<dbReference type="InterPro" id="IPR059179">
    <property type="entry name" value="MLKL-like_MCAfunc"/>
</dbReference>
<evidence type="ECO:0000256" key="1">
    <source>
        <dbReference type="SAM" id="Coils"/>
    </source>
</evidence>
<evidence type="ECO:0000313" key="4">
    <source>
        <dbReference type="Proteomes" id="UP000807469"/>
    </source>
</evidence>
<feature type="coiled-coil region" evidence="1">
    <location>
        <begin position="97"/>
        <end position="158"/>
    </location>
</feature>
<feature type="region of interest" description="Disordered" evidence="2">
    <location>
        <begin position="1"/>
        <end position="22"/>
    </location>
</feature>
<sequence length="584" mass="64848">MNLEEVMRTNPPPDFRPSSASATDKSIELANTVVAIVKEVGELLSTVPYVKSLSGVVLQLIRVRNEFKSNEKRCLEIIDKALRMAKSLYEQIAEVARSSQREKLVRLEGHLAEHERTLAAVYASLQKHRSRSRLDRLVDRGLDELNEHDRRLDELNTQLLLHMVFNITLEQASSSLSPTGQHALTEPTSESEHSYSVRAPPAVKPDLPTGQSEQPRVSTTSPSTTPNQSSAVAPTTLPLLVERESQLETIIEILLRGVSSRIAILGGDGMGKSTLVRTVLEDDKIIDHYMLRYLLSCDGVHNVDALLLELGDMLGLHASPSLMLEAMQNITHNSATLLCIDDFETLWEPSKTRTQAEKLLENIAGIPNLSLVVILRGNQRPDVVAWSEPLLPPLPKLSLDGTKNDVDDKFAIQLLQSVDGIPSAVMLVSKLLRSGENPQYLCEKWFANDTNALLNQTDDDTHQFKINRSIALSIYSLRMKSNADALREFLALLSLLPGGIPATRESFDALQRNLQSFPAKVFKGMRSLLGRVTSSRADEDIMGASSKERKITDINSVIQTLETVGLISMDKSRNPHRIRMLPPY</sequence>
<dbReference type="SUPFAM" id="SSF52540">
    <property type="entry name" value="P-loop containing nucleoside triphosphate hydrolases"/>
    <property type="match status" value="1"/>
</dbReference>
<comment type="caution">
    <text evidence="3">The sequence shown here is derived from an EMBL/GenBank/DDBJ whole genome shotgun (WGS) entry which is preliminary data.</text>
</comment>
<dbReference type="InterPro" id="IPR027417">
    <property type="entry name" value="P-loop_NTPase"/>
</dbReference>
<proteinExistence type="predicted"/>
<feature type="compositionally biased region" description="Polar residues" evidence="2">
    <location>
        <begin position="175"/>
        <end position="188"/>
    </location>
</feature>
<evidence type="ECO:0000313" key="3">
    <source>
        <dbReference type="EMBL" id="KAF9477237.1"/>
    </source>
</evidence>
<gene>
    <name evidence="3" type="ORF">BDN70DRAFT_881394</name>
</gene>
<keyword evidence="4" id="KW-1185">Reference proteome</keyword>
<dbReference type="CDD" id="cd21037">
    <property type="entry name" value="MLKL_NTD"/>
    <property type="match status" value="1"/>
</dbReference>
<name>A0A9P5YWZ5_9AGAR</name>
<dbReference type="Proteomes" id="UP000807469">
    <property type="component" value="Unassembled WGS sequence"/>
</dbReference>
<evidence type="ECO:0000256" key="2">
    <source>
        <dbReference type="SAM" id="MobiDB-lite"/>
    </source>
</evidence>
<dbReference type="EMBL" id="MU155267">
    <property type="protein sequence ID" value="KAF9477237.1"/>
    <property type="molecule type" value="Genomic_DNA"/>
</dbReference>
<dbReference type="AlphaFoldDB" id="A0A9P5YWZ5"/>
<keyword evidence="1" id="KW-0175">Coiled coil</keyword>
<dbReference type="Gene3D" id="3.40.50.300">
    <property type="entry name" value="P-loop containing nucleotide triphosphate hydrolases"/>
    <property type="match status" value="1"/>
</dbReference>